<comment type="caution">
    <text evidence="6">The sequence shown here is derived from an EMBL/GenBank/DDBJ whole genome shotgun (WGS) entry which is preliminary data.</text>
</comment>
<sequence>MASSWRAAVVLPYLIPLVLCQYTPLPRWAQAVALLENLLYVHGGLTDQYDQYSYTSAPPTSELLLLDLSISFSATSPPWQLLSNTTTTSSSPTLGWHTLSAFNTTSFLLFGGQPGPNSQTVLTSLNDSATLVSAYDRTDPSFFIEPQNWAGEPMRRIRHSASSTGGKIWIVGGEKADGSGNAFSDHYLFNPILQEFAELPSGGNAPPDIYGHASLILPDGRLLVLGGYCASCGGLIPLNTIWSLDTTQATLAWDTISLSNSTIPNPRRDFAAVVLATGEILIHGGGDGELQTTYSDGWILNTTQNPMVWEEVQSLQQLGARKDHLAVQCNGQVLFAFGYGTSAPASATMEIYNPSSSSMVSSYSPPPAGSTPAIISLPAPSQTGHSGLSGGSTGASSVVYPTSTASAGSSSSKNNITAVALGTTFGIIGLIAGGLATVWYVKRSRGRGRFLILGGDHEYDSTEGGPADFLSMGSERRSYGFLGARGIPLAAVLARFRLSKHCSPLPHRPRRDMFTDEDTRQFGWGSPPDMLRREGSGGTSSWSMRSMGAMVRGMISRESSAGNSGRGWDDWEKIEGDHEGLMNEGNNSYNGIPNSGHSHERGGSSGSYIDPFSDPVPHDGKYDSYQPDHGALKPDGEHDNINVDAGSRDSPPLRPLRTHLPFSAPISTLSPLHEVASDSTNTIASFPSPSQDNSSSNGNSSSNAYASQPSFSSQPPCSPVTASTLHSSAPTIAPSRRHSSILDSYSPPSTPIRRSDSWWGRFMKTSLLDRQNSTGQKSLDLRDPNPAPRLMSINESNASRDSLESEHEQSIKHIRLISPSVYSGRTANTEVAERLGGSYDVVQRIASDGSTSHRTASIGSISANEHGILGGLSSDQSRLTSSRPISPASCPSSSSKEPSRTGPTTHGSRFTRAAGHGVTSRVQEIERQMTNNLVAAGSTPPRNTRKREEVPSRTRPSIQYGLAPRASLYVANPDKQCA</sequence>
<evidence type="ECO:0000256" key="2">
    <source>
        <dbReference type="ARBA" id="ARBA00022737"/>
    </source>
</evidence>
<feature type="chain" id="PRO_5040419163" description="Galactose oxidase" evidence="5">
    <location>
        <begin position="21"/>
        <end position="978"/>
    </location>
</feature>
<keyword evidence="7" id="KW-1185">Reference proteome</keyword>
<evidence type="ECO:0000313" key="7">
    <source>
        <dbReference type="Proteomes" id="UP000719766"/>
    </source>
</evidence>
<feature type="compositionally biased region" description="Polar residues" evidence="3">
    <location>
        <begin position="720"/>
        <end position="730"/>
    </location>
</feature>
<organism evidence="6 7">
    <name type="scientific">Suillus plorans</name>
    <dbReference type="NCBI Taxonomy" id="116603"/>
    <lineage>
        <taxon>Eukaryota</taxon>
        <taxon>Fungi</taxon>
        <taxon>Dikarya</taxon>
        <taxon>Basidiomycota</taxon>
        <taxon>Agaricomycotina</taxon>
        <taxon>Agaricomycetes</taxon>
        <taxon>Agaricomycetidae</taxon>
        <taxon>Boletales</taxon>
        <taxon>Suillineae</taxon>
        <taxon>Suillaceae</taxon>
        <taxon>Suillus</taxon>
    </lineage>
</organism>
<dbReference type="EMBL" id="JABBWE010000003">
    <property type="protein sequence ID" value="KAG1804954.1"/>
    <property type="molecule type" value="Genomic_DNA"/>
</dbReference>
<keyword evidence="4" id="KW-1133">Transmembrane helix</keyword>
<dbReference type="AlphaFoldDB" id="A0A9P7DX19"/>
<feature type="transmembrane region" description="Helical" evidence="4">
    <location>
        <begin position="419"/>
        <end position="441"/>
    </location>
</feature>
<evidence type="ECO:0000256" key="5">
    <source>
        <dbReference type="SAM" id="SignalP"/>
    </source>
</evidence>
<dbReference type="Pfam" id="PF24681">
    <property type="entry name" value="Kelch_KLHDC2_KLHL20_DRC7"/>
    <property type="match status" value="1"/>
</dbReference>
<evidence type="ECO:0000313" key="6">
    <source>
        <dbReference type="EMBL" id="KAG1804954.1"/>
    </source>
</evidence>
<feature type="region of interest" description="Disordered" evidence="3">
    <location>
        <begin position="509"/>
        <end position="542"/>
    </location>
</feature>
<feature type="signal peptide" evidence="5">
    <location>
        <begin position="1"/>
        <end position="20"/>
    </location>
</feature>
<dbReference type="PANTHER" id="PTHR46093">
    <property type="entry name" value="ACYL-COA-BINDING DOMAIN-CONTAINING PROTEIN 5"/>
    <property type="match status" value="1"/>
</dbReference>
<feature type="compositionally biased region" description="Low complexity" evidence="3">
    <location>
        <begin position="881"/>
        <end position="896"/>
    </location>
</feature>
<feature type="region of interest" description="Disordered" evidence="3">
    <location>
        <begin position="865"/>
        <end position="961"/>
    </location>
</feature>
<keyword evidence="5" id="KW-0732">Signal</keyword>
<dbReference type="GeneID" id="64599417"/>
<reference evidence="6" key="1">
    <citation type="journal article" date="2020" name="New Phytol.">
        <title>Comparative genomics reveals dynamic genome evolution in host specialist ectomycorrhizal fungi.</title>
        <authorList>
            <person name="Lofgren L.A."/>
            <person name="Nguyen N.H."/>
            <person name="Vilgalys R."/>
            <person name="Ruytinx J."/>
            <person name="Liao H.L."/>
            <person name="Branco S."/>
            <person name="Kuo A."/>
            <person name="LaButti K."/>
            <person name="Lipzen A."/>
            <person name="Andreopoulos W."/>
            <person name="Pangilinan J."/>
            <person name="Riley R."/>
            <person name="Hundley H."/>
            <person name="Na H."/>
            <person name="Barry K."/>
            <person name="Grigoriev I.V."/>
            <person name="Stajich J.E."/>
            <person name="Kennedy P.G."/>
        </authorList>
    </citation>
    <scope>NUCLEOTIDE SEQUENCE</scope>
    <source>
        <strain evidence="6">S12</strain>
    </source>
</reference>
<protein>
    <recommendedName>
        <fullName evidence="8">Galactose oxidase</fullName>
    </recommendedName>
</protein>
<keyword evidence="1" id="KW-0880">Kelch repeat</keyword>
<gene>
    <name evidence="6" type="ORF">HD556DRAFT_1437113</name>
</gene>
<evidence type="ECO:0000256" key="3">
    <source>
        <dbReference type="SAM" id="MobiDB-lite"/>
    </source>
</evidence>
<feature type="compositionally biased region" description="Basic and acidic residues" evidence="3">
    <location>
        <begin position="511"/>
        <end position="520"/>
    </location>
</feature>
<name>A0A9P7DX19_9AGAM</name>
<dbReference type="RefSeq" id="XP_041166569.1">
    <property type="nucleotide sequence ID" value="XM_041305653.1"/>
</dbReference>
<evidence type="ECO:0008006" key="8">
    <source>
        <dbReference type="Google" id="ProtNLM"/>
    </source>
</evidence>
<dbReference type="Gene3D" id="2.120.10.80">
    <property type="entry name" value="Kelch-type beta propeller"/>
    <property type="match status" value="2"/>
</dbReference>
<dbReference type="PANTHER" id="PTHR46093:SF18">
    <property type="entry name" value="FIBRONECTIN TYPE-III DOMAIN-CONTAINING PROTEIN"/>
    <property type="match status" value="1"/>
</dbReference>
<feature type="region of interest" description="Disordered" evidence="3">
    <location>
        <begin position="680"/>
        <end position="752"/>
    </location>
</feature>
<feature type="region of interest" description="Disordered" evidence="3">
    <location>
        <begin position="578"/>
        <end position="659"/>
    </location>
</feature>
<dbReference type="SUPFAM" id="SSF117281">
    <property type="entry name" value="Kelch motif"/>
    <property type="match status" value="1"/>
</dbReference>
<feature type="compositionally biased region" description="Low complexity" evidence="3">
    <location>
        <begin position="684"/>
        <end position="715"/>
    </location>
</feature>
<keyword evidence="4" id="KW-0472">Membrane</keyword>
<dbReference type="Proteomes" id="UP000719766">
    <property type="component" value="Unassembled WGS sequence"/>
</dbReference>
<dbReference type="OrthoDB" id="432528at2759"/>
<keyword evidence="2" id="KW-0677">Repeat</keyword>
<dbReference type="InterPro" id="IPR015915">
    <property type="entry name" value="Kelch-typ_b-propeller"/>
</dbReference>
<feature type="compositionally biased region" description="Polar residues" evidence="3">
    <location>
        <begin position="584"/>
        <end position="593"/>
    </location>
</feature>
<evidence type="ECO:0000256" key="1">
    <source>
        <dbReference type="ARBA" id="ARBA00022441"/>
    </source>
</evidence>
<keyword evidence="4" id="KW-0812">Transmembrane</keyword>
<evidence type="ECO:0000256" key="4">
    <source>
        <dbReference type="SAM" id="Phobius"/>
    </source>
</evidence>
<feature type="region of interest" description="Disordered" evidence="3">
    <location>
        <begin position="769"/>
        <end position="807"/>
    </location>
</feature>
<feature type="compositionally biased region" description="Basic and acidic residues" evidence="3">
    <location>
        <begin position="630"/>
        <end position="641"/>
    </location>
</feature>
<accession>A0A9P7DX19</accession>
<proteinExistence type="predicted"/>